<dbReference type="InterPro" id="IPR036291">
    <property type="entry name" value="NAD(P)-bd_dom_sf"/>
</dbReference>
<keyword evidence="2" id="KW-0560">Oxidoreductase</keyword>
<comment type="caution">
    <text evidence="4">The sequence shown here is derived from an EMBL/GenBank/DDBJ whole genome shotgun (WGS) entry which is preliminary data.</text>
</comment>
<dbReference type="Gene3D" id="3.40.50.720">
    <property type="entry name" value="NAD(P)-binding Rossmann-like Domain"/>
    <property type="match status" value="1"/>
</dbReference>
<name>A0AAW0CJM3_9AGAR</name>
<evidence type="ECO:0000256" key="2">
    <source>
        <dbReference type="ARBA" id="ARBA00023002"/>
    </source>
</evidence>
<keyword evidence="5" id="KW-1185">Reference proteome</keyword>
<evidence type="ECO:0000313" key="5">
    <source>
        <dbReference type="Proteomes" id="UP001383192"/>
    </source>
</evidence>
<dbReference type="Proteomes" id="UP001383192">
    <property type="component" value="Unassembled WGS sequence"/>
</dbReference>
<dbReference type="PANTHER" id="PTHR43976">
    <property type="entry name" value="SHORT CHAIN DEHYDROGENASE"/>
    <property type="match status" value="1"/>
</dbReference>
<gene>
    <name evidence="4" type="ORF">VNI00_010207</name>
    <name evidence="3" type="ORF">VNI00_013763</name>
</gene>
<dbReference type="AlphaFoldDB" id="A0AAW0CJM3"/>
<dbReference type="InterPro" id="IPR051911">
    <property type="entry name" value="SDR_oxidoreductase"/>
</dbReference>
<dbReference type="InterPro" id="IPR002347">
    <property type="entry name" value="SDR_fam"/>
</dbReference>
<dbReference type="SUPFAM" id="SSF51735">
    <property type="entry name" value="NAD(P)-binding Rossmann-fold domains"/>
    <property type="match status" value="1"/>
</dbReference>
<reference evidence="4 5" key="1">
    <citation type="submission" date="2024-01" db="EMBL/GenBank/DDBJ databases">
        <title>A draft genome for a cacao thread blight-causing isolate of Paramarasmius palmivorus.</title>
        <authorList>
            <person name="Baruah I.K."/>
            <person name="Bukari Y."/>
            <person name="Amoako-Attah I."/>
            <person name="Meinhardt L.W."/>
            <person name="Bailey B.A."/>
            <person name="Cohen S.P."/>
        </authorList>
    </citation>
    <scope>NUCLEOTIDE SEQUENCE [LARGE SCALE GENOMIC DNA]</scope>
    <source>
        <strain evidence="4 5">GH-12</strain>
    </source>
</reference>
<evidence type="ECO:0000313" key="3">
    <source>
        <dbReference type="EMBL" id="KAK7030980.1"/>
    </source>
</evidence>
<sequence>MTPEYIELYRPYQESRFGSSPALNIVNKMMTSNQSLVWLITGTSVGIGTKLALAAIGRGDQVIVTDKSAFIEQVTSELGPKRVAIIELDVTSPLETLVEIAKTAISIYGRVDVIVNNANEILVGHVEKNTPEESFQQFNTNVFGALNVIRAFLPHMHFSHQSACLDQRTDNKYGAACIEDYMAQSTDQYNATFREYRHVLNINHNKAVNVIIDIVRGEGCVKDKTLCGNIVLGTQAHVAARKSLEKNAELLDAWEDVSSDVSWKAVECELDQLYD</sequence>
<evidence type="ECO:0000313" key="4">
    <source>
        <dbReference type="EMBL" id="KAK7039051.1"/>
    </source>
</evidence>
<accession>A0AAW0CJM3</accession>
<dbReference type="EMBL" id="JAYKXP010000040">
    <property type="protein sequence ID" value="KAK7039051.1"/>
    <property type="molecule type" value="Genomic_DNA"/>
</dbReference>
<dbReference type="PRINTS" id="PR00081">
    <property type="entry name" value="GDHRDH"/>
</dbReference>
<dbReference type="Pfam" id="PF00106">
    <property type="entry name" value="adh_short"/>
    <property type="match status" value="1"/>
</dbReference>
<proteinExistence type="inferred from homology"/>
<organism evidence="4 5">
    <name type="scientific">Paramarasmius palmivorus</name>
    <dbReference type="NCBI Taxonomy" id="297713"/>
    <lineage>
        <taxon>Eukaryota</taxon>
        <taxon>Fungi</taxon>
        <taxon>Dikarya</taxon>
        <taxon>Basidiomycota</taxon>
        <taxon>Agaricomycotina</taxon>
        <taxon>Agaricomycetes</taxon>
        <taxon>Agaricomycetidae</taxon>
        <taxon>Agaricales</taxon>
        <taxon>Marasmiineae</taxon>
        <taxon>Marasmiaceae</taxon>
        <taxon>Paramarasmius</taxon>
    </lineage>
</organism>
<evidence type="ECO:0000256" key="1">
    <source>
        <dbReference type="ARBA" id="ARBA00006484"/>
    </source>
</evidence>
<comment type="similarity">
    <text evidence="1">Belongs to the short-chain dehydrogenases/reductases (SDR) family.</text>
</comment>
<dbReference type="EMBL" id="JAYKXP010000072">
    <property type="protein sequence ID" value="KAK7030980.1"/>
    <property type="molecule type" value="Genomic_DNA"/>
</dbReference>
<dbReference type="PANTHER" id="PTHR43976:SF16">
    <property type="entry name" value="SHORT-CHAIN DEHYDROGENASE_REDUCTASE FAMILY PROTEIN"/>
    <property type="match status" value="1"/>
</dbReference>
<dbReference type="GO" id="GO:0016491">
    <property type="term" value="F:oxidoreductase activity"/>
    <property type="evidence" value="ECO:0007669"/>
    <property type="project" value="UniProtKB-KW"/>
</dbReference>
<protein>
    <submittedName>
        <fullName evidence="4">Uncharacterized protein</fullName>
    </submittedName>
</protein>